<sequence>METMNTDKIYAEQLASEYAPKDASKVVALHKLDQRAKLPATICAYSLGIVAALVLGVGMCLTMGVVGDGSSVAFDIGVVAGILGIAGICVN</sequence>
<feature type="transmembrane region" description="Helical" evidence="1">
    <location>
        <begin position="42"/>
        <end position="66"/>
    </location>
</feature>
<accession>A0ABT1Z8C1</accession>
<organism evidence="2 3">
    <name type="scientific">Tractidigestivibacter montrealensis</name>
    <dbReference type="NCBI Taxonomy" id="2972466"/>
    <lineage>
        <taxon>Bacteria</taxon>
        <taxon>Bacillati</taxon>
        <taxon>Actinomycetota</taxon>
        <taxon>Coriobacteriia</taxon>
        <taxon>Coriobacteriales</taxon>
        <taxon>Atopobiaceae</taxon>
        <taxon>Tractidigestivibacter</taxon>
    </lineage>
</organism>
<comment type="caution">
    <text evidence="2">The sequence shown here is derived from an EMBL/GenBank/DDBJ whole genome shotgun (WGS) entry which is preliminary data.</text>
</comment>
<keyword evidence="1" id="KW-1133">Transmembrane helix</keyword>
<protein>
    <submittedName>
        <fullName evidence="2">Uncharacterized protein</fullName>
    </submittedName>
</protein>
<evidence type="ECO:0000313" key="2">
    <source>
        <dbReference type="EMBL" id="MCR9036460.1"/>
    </source>
</evidence>
<dbReference type="Proteomes" id="UP001204320">
    <property type="component" value="Unassembled WGS sequence"/>
</dbReference>
<evidence type="ECO:0000256" key="1">
    <source>
        <dbReference type="SAM" id="Phobius"/>
    </source>
</evidence>
<keyword evidence="3" id="KW-1185">Reference proteome</keyword>
<dbReference type="EMBL" id="JANSKA010000003">
    <property type="protein sequence ID" value="MCR9036460.1"/>
    <property type="molecule type" value="Genomic_DNA"/>
</dbReference>
<gene>
    <name evidence="2" type="ORF">NVS32_05785</name>
</gene>
<reference evidence="2 3" key="1">
    <citation type="submission" date="2022-08" db="EMBL/GenBank/DDBJ databases">
        <title>Tractidigestivibacter montrealensis type strain KD21.</title>
        <authorList>
            <person name="Diop K."/>
            <person name="Richard C."/>
            <person name="Routy B."/>
        </authorList>
    </citation>
    <scope>NUCLEOTIDE SEQUENCE [LARGE SCALE GENOMIC DNA]</scope>
    <source>
        <strain evidence="2 3">KD21</strain>
    </source>
</reference>
<proteinExistence type="predicted"/>
<keyword evidence="1" id="KW-0812">Transmembrane</keyword>
<feature type="transmembrane region" description="Helical" evidence="1">
    <location>
        <begin position="72"/>
        <end position="90"/>
    </location>
</feature>
<evidence type="ECO:0000313" key="3">
    <source>
        <dbReference type="Proteomes" id="UP001204320"/>
    </source>
</evidence>
<dbReference type="RefSeq" id="WP_258499032.1">
    <property type="nucleotide sequence ID" value="NZ_JANSKA010000003.1"/>
</dbReference>
<name>A0ABT1Z8C1_9ACTN</name>
<keyword evidence="1" id="KW-0472">Membrane</keyword>